<evidence type="ECO:0000313" key="1">
    <source>
        <dbReference type="EMBL" id="PWY64316.1"/>
    </source>
</evidence>
<dbReference type="VEuPathDB" id="FungiDB:BO83DRAFT_381940"/>
<evidence type="ECO:0000313" key="2">
    <source>
        <dbReference type="Proteomes" id="UP000246171"/>
    </source>
</evidence>
<proteinExistence type="predicted"/>
<dbReference type="EMBL" id="MSFU01000031">
    <property type="protein sequence ID" value="PWY64316.1"/>
    <property type="molecule type" value="Genomic_DNA"/>
</dbReference>
<name>A0A317USQ4_ASPEC</name>
<keyword evidence="2" id="KW-1185">Reference proteome</keyword>
<dbReference type="AlphaFoldDB" id="A0A317USQ4"/>
<comment type="caution">
    <text evidence="1">The sequence shown here is derived from an EMBL/GenBank/DDBJ whole genome shotgun (WGS) entry which is preliminary data.</text>
</comment>
<gene>
    <name evidence="1" type="ORF">BO83DRAFT_381940</name>
</gene>
<sequence>MLAAQPEHWVVASDASGHQTVIENLGQSTSRFAITFADPAHPCQLADVYEGYPIRMSEYRRSDDGGGVCYWVRTASVPGT</sequence>
<dbReference type="GeneID" id="37054072"/>
<dbReference type="OrthoDB" id="3006326at2759"/>
<accession>A0A317USQ4</accession>
<reference evidence="1" key="1">
    <citation type="submission" date="2016-12" db="EMBL/GenBank/DDBJ databases">
        <title>The genomes of Aspergillus section Nigri reveals drivers in fungal speciation.</title>
        <authorList>
            <consortium name="DOE Joint Genome Institute"/>
            <person name="Vesth T.C."/>
            <person name="Nybo J."/>
            <person name="Theobald S."/>
            <person name="Brandl J."/>
            <person name="Frisvad J.C."/>
            <person name="Nielsen K.F."/>
            <person name="Lyhne E.K."/>
            <person name="Kogle M.E."/>
            <person name="Kuo A."/>
            <person name="Riley R."/>
            <person name="Clum A."/>
            <person name="Nolan M."/>
            <person name="Lipzen A."/>
            <person name="Salamov A."/>
            <person name="Henrissat B."/>
            <person name="Wiebenga A."/>
            <person name="De vries R.P."/>
            <person name="Grigoriev I.V."/>
            <person name="Mortensen U.H."/>
            <person name="Andersen M.R."/>
            <person name="Baker S.E."/>
        </authorList>
    </citation>
    <scope>NUCLEOTIDE SEQUENCE</scope>
    <source>
        <strain evidence="1">CBS 122712</strain>
    </source>
</reference>
<dbReference type="Proteomes" id="UP000246171">
    <property type="component" value="Unassembled WGS sequence"/>
</dbReference>
<protein>
    <submittedName>
        <fullName evidence="1">Uncharacterized protein</fullName>
    </submittedName>
</protein>
<organism evidence="1 2">
    <name type="scientific">Aspergillus eucalypticola (strain CBS 122712 / IBT 29274)</name>
    <dbReference type="NCBI Taxonomy" id="1448314"/>
    <lineage>
        <taxon>Eukaryota</taxon>
        <taxon>Fungi</taxon>
        <taxon>Dikarya</taxon>
        <taxon>Ascomycota</taxon>
        <taxon>Pezizomycotina</taxon>
        <taxon>Eurotiomycetes</taxon>
        <taxon>Eurotiomycetidae</taxon>
        <taxon>Eurotiales</taxon>
        <taxon>Aspergillaceae</taxon>
        <taxon>Aspergillus</taxon>
        <taxon>Aspergillus subgen. Circumdati</taxon>
    </lineage>
</organism>
<dbReference type="RefSeq" id="XP_025383787.1">
    <property type="nucleotide sequence ID" value="XM_025532110.1"/>
</dbReference>